<feature type="domain" description="Ricin B lectin" evidence="1">
    <location>
        <begin position="45"/>
        <end position="139"/>
    </location>
</feature>
<dbReference type="SUPFAM" id="SSF54001">
    <property type="entry name" value="Cysteine proteinases"/>
    <property type="match status" value="1"/>
</dbReference>
<accession>A0A9P7RXF6</accession>
<proteinExistence type="predicted"/>
<organism evidence="3 4">
    <name type="scientific">Marasmius oreades</name>
    <name type="common">fairy-ring Marasmius</name>
    <dbReference type="NCBI Taxonomy" id="181124"/>
    <lineage>
        <taxon>Eukaryota</taxon>
        <taxon>Fungi</taxon>
        <taxon>Dikarya</taxon>
        <taxon>Basidiomycota</taxon>
        <taxon>Agaricomycotina</taxon>
        <taxon>Agaricomycetes</taxon>
        <taxon>Agaricomycetidae</taxon>
        <taxon>Agaricales</taxon>
        <taxon>Marasmiineae</taxon>
        <taxon>Marasmiaceae</taxon>
        <taxon>Marasmius</taxon>
    </lineage>
</organism>
<dbReference type="Pfam" id="PF14200">
    <property type="entry name" value="RicinB_lectin_2"/>
    <property type="match status" value="1"/>
</dbReference>
<evidence type="ECO:0000259" key="2">
    <source>
        <dbReference type="Pfam" id="PF18021"/>
    </source>
</evidence>
<evidence type="ECO:0000313" key="4">
    <source>
        <dbReference type="Proteomes" id="UP001049176"/>
    </source>
</evidence>
<dbReference type="AlphaFoldDB" id="A0A9P7RXF6"/>
<dbReference type="GeneID" id="66079605"/>
<feature type="domain" description="Agglutinin C-terminal" evidence="2">
    <location>
        <begin position="188"/>
        <end position="281"/>
    </location>
</feature>
<gene>
    <name evidence="3" type="ORF">E1B28_010529</name>
</gene>
<dbReference type="Gene3D" id="3.30.460.70">
    <property type="match status" value="1"/>
</dbReference>
<dbReference type="Gene3D" id="2.80.10.50">
    <property type="match status" value="1"/>
</dbReference>
<dbReference type="PROSITE" id="PS50231">
    <property type="entry name" value="RICIN_B_LECTIN"/>
    <property type="match status" value="1"/>
</dbReference>
<dbReference type="OrthoDB" id="3192089at2759"/>
<dbReference type="EMBL" id="CM032186">
    <property type="protein sequence ID" value="KAG7091499.1"/>
    <property type="molecule type" value="Genomic_DNA"/>
</dbReference>
<dbReference type="InterPro" id="IPR038765">
    <property type="entry name" value="Papain-like_cys_pep_sf"/>
</dbReference>
<dbReference type="CDD" id="cd00161">
    <property type="entry name" value="beta-trefoil_Ricin-like"/>
    <property type="match status" value="1"/>
</dbReference>
<dbReference type="RefSeq" id="XP_043007969.1">
    <property type="nucleotide sequence ID" value="XM_043155500.1"/>
</dbReference>
<dbReference type="SUPFAM" id="SSF50370">
    <property type="entry name" value="Ricin B-like lectins"/>
    <property type="match status" value="1"/>
</dbReference>
<name>A0A9P7RXF6_9AGAR</name>
<keyword evidence="4" id="KW-1185">Reference proteome</keyword>
<dbReference type="Proteomes" id="UP001049176">
    <property type="component" value="Chromosome 6"/>
</dbReference>
<reference evidence="3" key="1">
    <citation type="journal article" date="2021" name="Genome Biol. Evol.">
        <title>The assembled and annotated genome of the fairy-ring fungus Marasmius oreades.</title>
        <authorList>
            <person name="Hiltunen M."/>
            <person name="Ament-Velasquez S.L."/>
            <person name="Johannesson H."/>
        </authorList>
    </citation>
    <scope>NUCLEOTIDE SEQUENCE</scope>
    <source>
        <strain evidence="3">03SP1</strain>
    </source>
</reference>
<comment type="caution">
    <text evidence="3">The sequence shown here is derived from an EMBL/GenBank/DDBJ whole genome shotgun (WGS) entry which is preliminary data.</text>
</comment>
<evidence type="ECO:0000259" key="1">
    <source>
        <dbReference type="Pfam" id="PF14200"/>
    </source>
</evidence>
<evidence type="ECO:0000313" key="3">
    <source>
        <dbReference type="EMBL" id="KAG7091499.1"/>
    </source>
</evidence>
<dbReference type="InterPro" id="IPR040600">
    <property type="entry name" value="Agglutinin_C"/>
</dbReference>
<sequence length="295" mass="32772">MSLQRGIYRIENARAPTAIDLKDGSSDDGTPINGWSFSPDTINGHQLWLAEPIPKMDDTFTLCNLSSGTYMDLYNGSAERATPVNGWGGAGAITTNPHQLWIIKKACDGKNYRIQNYGSKTFVDLYNGGSSDGTKITGWPGNWTENNTHQEWHFNRMSVSSAEAKSAVERNPHIKCGTYRGYNLDGEYLVLPNFTFTQIWKASGLPGRKWREEIYDSDDFAIAMKAAVGNWGPDATKANGFGIFCGVMLGINKAGDKAHAYNFTLTKDHCDIVFFEPQDGEYLNDIGYDGYMAFY</sequence>
<dbReference type="InterPro" id="IPR000772">
    <property type="entry name" value="Ricin_B_lectin"/>
</dbReference>
<protein>
    <submittedName>
        <fullName evidence="3">Uncharacterized protein</fullName>
    </submittedName>
</protein>
<dbReference type="InterPro" id="IPR035992">
    <property type="entry name" value="Ricin_B-like_lectins"/>
</dbReference>
<dbReference type="KEGG" id="more:E1B28_010529"/>
<dbReference type="CDD" id="cd23416">
    <property type="entry name" value="beta-trefoil_Ricin_MOA-like"/>
    <property type="match status" value="1"/>
</dbReference>
<dbReference type="Pfam" id="PF18021">
    <property type="entry name" value="Agglutinin_C"/>
    <property type="match status" value="1"/>
</dbReference>